<dbReference type="RefSeq" id="WP_379871814.1">
    <property type="nucleotide sequence ID" value="NZ_JBHTBH010000007.1"/>
</dbReference>
<protein>
    <recommendedName>
        <fullName evidence="4">Secreted protein</fullName>
    </recommendedName>
</protein>
<evidence type="ECO:0008006" key="4">
    <source>
        <dbReference type="Google" id="ProtNLM"/>
    </source>
</evidence>
<gene>
    <name evidence="2" type="ORF">ACFQRF_15570</name>
</gene>
<sequence>MNVPAKLAVYGLGLVVAFGGAFGAGRLLGPVASATTPPDHAAPEHTPAAPAADADAPAGLQISAGGYTLDPVETPEQAGERADLAFRILGPGGAPVTDFAVAHEKRMHLIVVGRDLDGFQHVHPEMSGDGTWRIPLELAEPGPYRMFADFVPEGGSGTTLGADLAVPGEYRPRPLPEQDRTAEVDGYTVELAGDLVAGTTSDLTFTVRETDSGAPVTDLEPYLAAYGHLVALRDGDLGYLHVHPEGEPGDGVTPSGPEIGFTAEVPSGGTYRLFLDFKHDGGVHTAEFTVPASAGERSAPAPEDSGTGHGH</sequence>
<reference evidence="3" key="1">
    <citation type="journal article" date="2019" name="Int. J. Syst. Evol. Microbiol.">
        <title>The Global Catalogue of Microorganisms (GCM) 10K type strain sequencing project: providing services to taxonomists for standard genome sequencing and annotation.</title>
        <authorList>
            <consortium name="The Broad Institute Genomics Platform"/>
            <consortium name="The Broad Institute Genome Sequencing Center for Infectious Disease"/>
            <person name="Wu L."/>
            <person name="Ma J."/>
        </authorList>
    </citation>
    <scope>NUCLEOTIDE SEQUENCE [LARGE SCALE GENOMIC DNA]</scope>
    <source>
        <strain evidence="3">CGMCC 4.7382</strain>
    </source>
</reference>
<accession>A0ABW2KIK5</accession>
<dbReference type="Proteomes" id="UP001596540">
    <property type="component" value="Unassembled WGS sequence"/>
</dbReference>
<name>A0ABW2KIK5_9ACTN</name>
<organism evidence="2 3">
    <name type="scientific">Marinactinospora rubrisoli</name>
    <dbReference type="NCBI Taxonomy" id="2715399"/>
    <lineage>
        <taxon>Bacteria</taxon>
        <taxon>Bacillati</taxon>
        <taxon>Actinomycetota</taxon>
        <taxon>Actinomycetes</taxon>
        <taxon>Streptosporangiales</taxon>
        <taxon>Nocardiopsidaceae</taxon>
        <taxon>Marinactinospora</taxon>
    </lineage>
</organism>
<proteinExistence type="predicted"/>
<comment type="caution">
    <text evidence="2">The sequence shown here is derived from an EMBL/GenBank/DDBJ whole genome shotgun (WGS) entry which is preliminary data.</text>
</comment>
<evidence type="ECO:0000313" key="3">
    <source>
        <dbReference type="Proteomes" id="UP001596540"/>
    </source>
</evidence>
<feature type="region of interest" description="Disordered" evidence="1">
    <location>
        <begin position="290"/>
        <end position="311"/>
    </location>
</feature>
<dbReference type="EMBL" id="JBHTBH010000007">
    <property type="protein sequence ID" value="MFC7329154.1"/>
    <property type="molecule type" value="Genomic_DNA"/>
</dbReference>
<evidence type="ECO:0000313" key="2">
    <source>
        <dbReference type="EMBL" id="MFC7329154.1"/>
    </source>
</evidence>
<evidence type="ECO:0000256" key="1">
    <source>
        <dbReference type="SAM" id="MobiDB-lite"/>
    </source>
</evidence>
<keyword evidence="3" id="KW-1185">Reference proteome</keyword>
<feature type="region of interest" description="Disordered" evidence="1">
    <location>
        <begin position="35"/>
        <end position="54"/>
    </location>
</feature>